<dbReference type="InterPro" id="IPR036345">
    <property type="entry name" value="ExoRNase_PH_dom2_sf"/>
</dbReference>
<dbReference type="GO" id="GO:0016075">
    <property type="term" value="P:rRNA catabolic process"/>
    <property type="evidence" value="ECO:0007669"/>
    <property type="project" value="TreeGrafter"/>
</dbReference>
<evidence type="ECO:0000259" key="8">
    <source>
        <dbReference type="Pfam" id="PF03725"/>
    </source>
</evidence>
<proteinExistence type="inferred from homology"/>
<dbReference type="InterPro" id="IPR020568">
    <property type="entry name" value="Ribosomal_Su5_D2-typ_SF"/>
</dbReference>
<dbReference type="AlphaFoldDB" id="A0AAW1K2G8"/>
<evidence type="ECO:0000256" key="3">
    <source>
        <dbReference type="ARBA" id="ARBA00006678"/>
    </source>
</evidence>
<keyword evidence="4" id="KW-0963">Cytoplasm</keyword>
<dbReference type="GO" id="GO:0071035">
    <property type="term" value="P:nuclear polyadenylation-dependent rRNA catabolic process"/>
    <property type="evidence" value="ECO:0007669"/>
    <property type="project" value="TreeGrafter"/>
</dbReference>
<dbReference type="SUPFAM" id="SSF55666">
    <property type="entry name" value="Ribonuclease PH domain 2-like"/>
    <property type="match status" value="1"/>
</dbReference>
<dbReference type="EMBL" id="JASPKY010000261">
    <property type="protein sequence ID" value="KAK9712571.1"/>
    <property type="molecule type" value="Genomic_DNA"/>
</dbReference>
<dbReference type="InterPro" id="IPR015847">
    <property type="entry name" value="ExoRNase_PH_dom2"/>
</dbReference>
<evidence type="ECO:0000256" key="6">
    <source>
        <dbReference type="ARBA" id="ARBA00042523"/>
    </source>
</evidence>
<dbReference type="GO" id="GO:0000176">
    <property type="term" value="C:nuclear exosome (RNase complex)"/>
    <property type="evidence" value="ECO:0007669"/>
    <property type="project" value="TreeGrafter"/>
</dbReference>
<gene>
    <name evidence="9" type="ORF">QE152_g24816</name>
</gene>
<sequence length="283" mass="30832">MTLSEAEKTFILHGVQENFRIDGRNRDDYRPMELETSIITHAFGSARLRLANTDVVVTVKVEIDVPFPDRPLEGKMEFFIDCSANATPDFEGRGGENLATEISNTLTAAYSSNSVFDYTKLCILKGRKCWKIYVDILILECGGNLYDAISIAVKAALWNTSIPLVKSVTIDGNNVDMNVSENLSDCIKLDISAAPLMVTLCKIGDHCVVDPTSAEEQCSQGAIVVAISKGKFSTVFQTGGGSLHPLTLMEKLKLGAKVGNRLEEALSEALSKIKENGEMGFLN</sequence>
<feature type="domain" description="Exoribonuclease phosphorolytic" evidence="7">
    <location>
        <begin position="29"/>
        <end position="163"/>
    </location>
</feature>
<evidence type="ECO:0000313" key="9">
    <source>
        <dbReference type="EMBL" id="KAK9712571.1"/>
    </source>
</evidence>
<dbReference type="GO" id="GO:0000467">
    <property type="term" value="P:exonucleolytic trimming to generate mature 3'-end of 5.8S rRNA from tricistronic rRNA transcript (SSU-rRNA, 5.8S rRNA, LSU-rRNA)"/>
    <property type="evidence" value="ECO:0007669"/>
    <property type="project" value="TreeGrafter"/>
</dbReference>
<comment type="subcellular location">
    <subcellularLocation>
        <location evidence="1">Cytoplasm</location>
    </subcellularLocation>
    <subcellularLocation>
        <location evidence="2">Nucleus</location>
        <location evidence="2">Nucleolus</location>
    </subcellularLocation>
</comment>
<dbReference type="PANTHER" id="PTHR11097:SF8">
    <property type="entry name" value="EXOSOME COMPLEX COMPONENT RRP42"/>
    <property type="match status" value="1"/>
</dbReference>
<dbReference type="GO" id="GO:0034473">
    <property type="term" value="P:U1 snRNA 3'-end processing"/>
    <property type="evidence" value="ECO:0007669"/>
    <property type="project" value="TreeGrafter"/>
</dbReference>
<dbReference type="PANTHER" id="PTHR11097">
    <property type="entry name" value="EXOSOME COMPLEX EXONUCLEASE RIBOSOMAL RNA PROCESSING PROTEIN"/>
    <property type="match status" value="1"/>
</dbReference>
<accession>A0AAW1K2G8</accession>
<dbReference type="SUPFAM" id="SSF54211">
    <property type="entry name" value="Ribosomal protein S5 domain 2-like"/>
    <property type="match status" value="1"/>
</dbReference>
<evidence type="ECO:0000256" key="5">
    <source>
        <dbReference type="ARBA" id="ARBA00022835"/>
    </source>
</evidence>
<evidence type="ECO:0000256" key="4">
    <source>
        <dbReference type="ARBA" id="ARBA00022490"/>
    </source>
</evidence>
<dbReference type="InterPro" id="IPR050590">
    <property type="entry name" value="Exosome_comp_Rrp42_subfam"/>
</dbReference>
<dbReference type="Pfam" id="PF03725">
    <property type="entry name" value="RNase_PH_C"/>
    <property type="match status" value="1"/>
</dbReference>
<dbReference type="InterPro" id="IPR001247">
    <property type="entry name" value="ExoRNase_PH_dom1"/>
</dbReference>
<protein>
    <recommendedName>
        <fullName evidence="6">Ribosomal RNA-processing protein 42</fullName>
    </recommendedName>
</protein>
<dbReference type="GO" id="GO:0000177">
    <property type="term" value="C:cytoplasmic exosome (RNase complex)"/>
    <property type="evidence" value="ECO:0007669"/>
    <property type="project" value="TreeGrafter"/>
</dbReference>
<dbReference type="GO" id="GO:0034476">
    <property type="term" value="P:U5 snRNA 3'-end processing"/>
    <property type="evidence" value="ECO:0007669"/>
    <property type="project" value="TreeGrafter"/>
</dbReference>
<evidence type="ECO:0000256" key="2">
    <source>
        <dbReference type="ARBA" id="ARBA00004604"/>
    </source>
</evidence>
<keyword evidence="10" id="KW-1185">Reference proteome</keyword>
<dbReference type="GO" id="GO:0071028">
    <property type="term" value="P:nuclear mRNA surveillance"/>
    <property type="evidence" value="ECO:0007669"/>
    <property type="project" value="TreeGrafter"/>
</dbReference>
<dbReference type="CDD" id="cd11367">
    <property type="entry name" value="RNase_PH_RRP42"/>
    <property type="match status" value="1"/>
</dbReference>
<keyword evidence="5" id="KW-0271">Exosome</keyword>
<comment type="caution">
    <text evidence="9">The sequence shown here is derived from an EMBL/GenBank/DDBJ whole genome shotgun (WGS) entry which is preliminary data.</text>
</comment>
<dbReference type="GO" id="GO:0034475">
    <property type="term" value="P:U4 snRNA 3'-end processing"/>
    <property type="evidence" value="ECO:0007669"/>
    <property type="project" value="TreeGrafter"/>
</dbReference>
<feature type="domain" description="Exoribonuclease phosphorolytic" evidence="8">
    <location>
        <begin position="195"/>
        <end position="257"/>
    </location>
</feature>
<dbReference type="InterPro" id="IPR027408">
    <property type="entry name" value="PNPase/RNase_PH_dom_sf"/>
</dbReference>
<name>A0AAW1K2G8_POPJA</name>
<evidence type="ECO:0000259" key="7">
    <source>
        <dbReference type="Pfam" id="PF01138"/>
    </source>
</evidence>
<dbReference type="Pfam" id="PF01138">
    <property type="entry name" value="RNase_PH"/>
    <property type="match status" value="1"/>
</dbReference>
<dbReference type="Gene3D" id="3.30.230.70">
    <property type="entry name" value="GHMP Kinase, N-terminal domain"/>
    <property type="match status" value="1"/>
</dbReference>
<organism evidence="9 10">
    <name type="scientific">Popillia japonica</name>
    <name type="common">Japanese beetle</name>
    <dbReference type="NCBI Taxonomy" id="7064"/>
    <lineage>
        <taxon>Eukaryota</taxon>
        <taxon>Metazoa</taxon>
        <taxon>Ecdysozoa</taxon>
        <taxon>Arthropoda</taxon>
        <taxon>Hexapoda</taxon>
        <taxon>Insecta</taxon>
        <taxon>Pterygota</taxon>
        <taxon>Neoptera</taxon>
        <taxon>Endopterygota</taxon>
        <taxon>Coleoptera</taxon>
        <taxon>Polyphaga</taxon>
        <taxon>Scarabaeiformia</taxon>
        <taxon>Scarabaeidae</taxon>
        <taxon>Rutelinae</taxon>
        <taxon>Popillia</taxon>
    </lineage>
</organism>
<dbReference type="GO" id="GO:0071038">
    <property type="term" value="P:TRAMP-dependent tRNA surveillance pathway"/>
    <property type="evidence" value="ECO:0007669"/>
    <property type="project" value="TreeGrafter"/>
</dbReference>
<dbReference type="GO" id="GO:0035925">
    <property type="term" value="F:mRNA 3'-UTR AU-rich region binding"/>
    <property type="evidence" value="ECO:0007669"/>
    <property type="project" value="TreeGrafter"/>
</dbReference>
<evidence type="ECO:0000313" key="10">
    <source>
        <dbReference type="Proteomes" id="UP001458880"/>
    </source>
</evidence>
<evidence type="ECO:0000256" key="1">
    <source>
        <dbReference type="ARBA" id="ARBA00004496"/>
    </source>
</evidence>
<comment type="similarity">
    <text evidence="3">Belongs to the RNase PH family.</text>
</comment>
<dbReference type="Proteomes" id="UP001458880">
    <property type="component" value="Unassembled WGS sequence"/>
</dbReference>
<reference evidence="9 10" key="1">
    <citation type="journal article" date="2024" name="BMC Genomics">
        <title>De novo assembly and annotation of Popillia japonica's genome with initial clues to its potential as an invasive pest.</title>
        <authorList>
            <person name="Cucini C."/>
            <person name="Boschi S."/>
            <person name="Funari R."/>
            <person name="Cardaioli E."/>
            <person name="Iannotti N."/>
            <person name="Marturano G."/>
            <person name="Paoli F."/>
            <person name="Bruttini M."/>
            <person name="Carapelli A."/>
            <person name="Frati F."/>
            <person name="Nardi F."/>
        </authorList>
    </citation>
    <scope>NUCLEOTIDE SEQUENCE [LARGE SCALE GENOMIC DNA]</scope>
    <source>
        <strain evidence="9">DMR45628</strain>
    </source>
</reference>
<dbReference type="GO" id="GO:0005730">
    <property type="term" value="C:nucleolus"/>
    <property type="evidence" value="ECO:0007669"/>
    <property type="project" value="UniProtKB-SubCell"/>
</dbReference>